<organism evidence="1">
    <name type="scientific">hydrothermal vent metagenome</name>
    <dbReference type="NCBI Taxonomy" id="652676"/>
    <lineage>
        <taxon>unclassified sequences</taxon>
        <taxon>metagenomes</taxon>
        <taxon>ecological metagenomes</taxon>
    </lineage>
</organism>
<gene>
    <name evidence="1" type="ORF">MNBD_GAMMA07-1327</name>
</gene>
<accession>A0A3B0WN35</accession>
<dbReference type="EMBL" id="UOFF01000376">
    <property type="protein sequence ID" value="VAW57365.1"/>
    <property type="molecule type" value="Genomic_DNA"/>
</dbReference>
<protein>
    <submittedName>
        <fullName evidence="1">Uncharacterized protein</fullName>
    </submittedName>
</protein>
<evidence type="ECO:0000313" key="1">
    <source>
        <dbReference type="EMBL" id="VAW57365.1"/>
    </source>
</evidence>
<proteinExistence type="predicted"/>
<feature type="non-terminal residue" evidence="1">
    <location>
        <position position="23"/>
    </location>
</feature>
<name>A0A3B0WN35_9ZZZZ</name>
<reference evidence="1" key="1">
    <citation type="submission" date="2018-06" db="EMBL/GenBank/DDBJ databases">
        <authorList>
            <person name="Zhirakovskaya E."/>
        </authorList>
    </citation>
    <scope>NUCLEOTIDE SEQUENCE</scope>
</reference>
<sequence>MIMYPQIDPVALNLGFAQIHWYG</sequence>
<dbReference type="AlphaFoldDB" id="A0A3B0WN35"/>